<organism evidence="10 11">
    <name type="scientific">Macleaya cordata</name>
    <name type="common">Five-seeded plume-poppy</name>
    <name type="synonym">Bocconia cordata</name>
    <dbReference type="NCBI Taxonomy" id="56857"/>
    <lineage>
        <taxon>Eukaryota</taxon>
        <taxon>Viridiplantae</taxon>
        <taxon>Streptophyta</taxon>
        <taxon>Embryophyta</taxon>
        <taxon>Tracheophyta</taxon>
        <taxon>Spermatophyta</taxon>
        <taxon>Magnoliopsida</taxon>
        <taxon>Ranunculales</taxon>
        <taxon>Papaveraceae</taxon>
        <taxon>Papaveroideae</taxon>
        <taxon>Macleaya</taxon>
    </lineage>
</organism>
<dbReference type="FunFam" id="2.40.70.10:FF:000033">
    <property type="entry name" value="Aspartyl protease family protein"/>
    <property type="match status" value="1"/>
</dbReference>
<proteinExistence type="inferred from homology"/>
<dbReference type="OMA" id="CRYEYSY"/>
<dbReference type="Gene3D" id="2.40.70.10">
    <property type="entry name" value="Acid Proteases"/>
    <property type="match status" value="2"/>
</dbReference>
<dbReference type="FunFam" id="2.40.70.10:FF:000215">
    <property type="entry name" value="Aspartyl protease family protein 2"/>
    <property type="match status" value="1"/>
</dbReference>
<dbReference type="GO" id="GO:0004190">
    <property type="term" value="F:aspartic-type endopeptidase activity"/>
    <property type="evidence" value="ECO:0007669"/>
    <property type="project" value="UniProtKB-KW"/>
</dbReference>
<accession>A0A200Q3J9</accession>
<keyword evidence="8" id="KW-0732">Signal</keyword>
<keyword evidence="11" id="KW-1185">Reference proteome</keyword>
<dbReference type="STRING" id="56857.A0A200Q3J9"/>
<dbReference type="OrthoDB" id="2747330at2759"/>
<keyword evidence="5" id="KW-0325">Glycoprotein</keyword>
<evidence type="ECO:0000313" key="10">
    <source>
        <dbReference type="EMBL" id="OVA05039.1"/>
    </source>
</evidence>
<dbReference type="InterPro" id="IPR034161">
    <property type="entry name" value="Pepsin-like_plant"/>
</dbReference>
<evidence type="ECO:0000256" key="3">
    <source>
        <dbReference type="ARBA" id="ARBA00022750"/>
    </source>
</evidence>
<dbReference type="InterPro" id="IPR033121">
    <property type="entry name" value="PEPTIDASE_A1"/>
</dbReference>
<evidence type="ECO:0000256" key="2">
    <source>
        <dbReference type="ARBA" id="ARBA00022670"/>
    </source>
</evidence>
<keyword evidence="4 7" id="KW-0378">Hydrolase</keyword>
<dbReference type="CDD" id="cd05476">
    <property type="entry name" value="pepsin_A_like_plant"/>
    <property type="match status" value="1"/>
</dbReference>
<dbReference type="EMBL" id="MVGT01003194">
    <property type="protein sequence ID" value="OVA05039.1"/>
    <property type="molecule type" value="Genomic_DNA"/>
</dbReference>
<dbReference type="PANTHER" id="PTHR47967">
    <property type="entry name" value="OS07G0603500 PROTEIN-RELATED"/>
    <property type="match status" value="1"/>
</dbReference>
<dbReference type="SUPFAM" id="SSF50630">
    <property type="entry name" value="Acid proteases"/>
    <property type="match status" value="1"/>
</dbReference>
<dbReference type="InterPro" id="IPR051708">
    <property type="entry name" value="Plant_Aspart_Prot_A1"/>
</dbReference>
<dbReference type="PRINTS" id="PR00792">
    <property type="entry name" value="PEPSIN"/>
</dbReference>
<evidence type="ECO:0000256" key="7">
    <source>
        <dbReference type="RuleBase" id="RU000454"/>
    </source>
</evidence>
<keyword evidence="2 7" id="KW-0645">Protease</keyword>
<evidence type="ECO:0000259" key="9">
    <source>
        <dbReference type="PROSITE" id="PS51767"/>
    </source>
</evidence>
<name>A0A200Q3J9_MACCD</name>
<gene>
    <name evidence="10" type="ORF">BVC80_1211g115</name>
</gene>
<feature type="chain" id="PRO_5012577760" evidence="8">
    <location>
        <begin position="25"/>
        <end position="464"/>
    </location>
</feature>
<evidence type="ECO:0000313" key="11">
    <source>
        <dbReference type="Proteomes" id="UP000195402"/>
    </source>
</evidence>
<feature type="active site" evidence="6">
    <location>
        <position position="111"/>
    </location>
</feature>
<protein>
    <submittedName>
        <fullName evidence="10">Peptidase A1</fullName>
    </submittedName>
</protein>
<feature type="active site" evidence="6">
    <location>
        <position position="340"/>
    </location>
</feature>
<dbReference type="InParanoid" id="A0A200Q3J9"/>
<evidence type="ECO:0000256" key="1">
    <source>
        <dbReference type="ARBA" id="ARBA00007447"/>
    </source>
</evidence>
<sequence length="464" mass="50718">MVVSLLQFFLLSVFILCFTDLCISTTENSNNKNNDTVEYLKLPLHHRNPFPPSPSKALASDSHRLSILFSALHSKKTLRAPVISGASSGSGQYFVSFRVGTPPQKILLIADTGSDLVWVKCSACRNCSRHQPGTSFFPRLSTTFSPFHCYDPACRLVPHPPRIGRHCNKTRLHSTCRYQYSYADGSKTGGFFSKETTTLHTSSGRNAKLENLAFGCGFNISGNSVSGASFNGAHGVMGLGQGPISFSTQVGKKFGNKFSYCLMDYTISPPPTSYLLIGKGHETSIKKKPKMSFTPLLANPLSPTFYYIGIQSVKVDGIKLRINPSVWEFDGEGNGGTVIDSGTTLAFLAEPAYIQILKAFERRVKLPTISDPALGFDFCVNVTDVKKLSLPRLSFEFVGNSVFSPPTANYFIDAAEDVKCLALQPVNSPTGFSVIGNLMQQGFLFEFDRDESRLGFSQHGCALP</sequence>
<evidence type="ECO:0000256" key="4">
    <source>
        <dbReference type="ARBA" id="ARBA00022801"/>
    </source>
</evidence>
<dbReference type="Pfam" id="PF14541">
    <property type="entry name" value="TAXi_C"/>
    <property type="match status" value="1"/>
</dbReference>
<feature type="domain" description="Peptidase A1" evidence="9">
    <location>
        <begin position="93"/>
        <end position="457"/>
    </location>
</feature>
<comment type="similarity">
    <text evidence="1 7">Belongs to the peptidase A1 family.</text>
</comment>
<evidence type="ECO:0000256" key="6">
    <source>
        <dbReference type="PIRSR" id="PIRSR601461-1"/>
    </source>
</evidence>
<feature type="signal peptide" evidence="8">
    <location>
        <begin position="1"/>
        <end position="24"/>
    </location>
</feature>
<dbReference type="PANTHER" id="PTHR47967:SF46">
    <property type="entry name" value="ASPARTIC PROTEINASE NEPENTHESIN-1"/>
    <property type="match status" value="1"/>
</dbReference>
<dbReference type="Pfam" id="PF14543">
    <property type="entry name" value="TAXi_N"/>
    <property type="match status" value="1"/>
</dbReference>
<dbReference type="InterPro" id="IPR001461">
    <property type="entry name" value="Aspartic_peptidase_A1"/>
</dbReference>
<evidence type="ECO:0000256" key="5">
    <source>
        <dbReference type="ARBA" id="ARBA00023180"/>
    </source>
</evidence>
<dbReference type="GO" id="GO:0006508">
    <property type="term" value="P:proteolysis"/>
    <property type="evidence" value="ECO:0007669"/>
    <property type="project" value="UniProtKB-KW"/>
</dbReference>
<dbReference type="PROSITE" id="PS51767">
    <property type="entry name" value="PEPTIDASE_A1"/>
    <property type="match status" value="1"/>
</dbReference>
<dbReference type="InterPro" id="IPR032799">
    <property type="entry name" value="TAXi_C"/>
</dbReference>
<comment type="caution">
    <text evidence="10">The sequence shown here is derived from an EMBL/GenBank/DDBJ whole genome shotgun (WGS) entry which is preliminary data.</text>
</comment>
<dbReference type="Proteomes" id="UP000195402">
    <property type="component" value="Unassembled WGS sequence"/>
</dbReference>
<dbReference type="InterPro" id="IPR021109">
    <property type="entry name" value="Peptidase_aspartic_dom_sf"/>
</dbReference>
<evidence type="ECO:0000256" key="8">
    <source>
        <dbReference type="SAM" id="SignalP"/>
    </source>
</evidence>
<reference evidence="10 11" key="1">
    <citation type="journal article" date="2017" name="Mol. Plant">
        <title>The Genome of Medicinal Plant Macleaya cordata Provides New Insights into Benzylisoquinoline Alkaloids Metabolism.</title>
        <authorList>
            <person name="Liu X."/>
            <person name="Liu Y."/>
            <person name="Huang P."/>
            <person name="Ma Y."/>
            <person name="Qing Z."/>
            <person name="Tang Q."/>
            <person name="Cao H."/>
            <person name="Cheng P."/>
            <person name="Zheng Y."/>
            <person name="Yuan Z."/>
            <person name="Zhou Y."/>
            <person name="Liu J."/>
            <person name="Tang Z."/>
            <person name="Zhuo Y."/>
            <person name="Zhang Y."/>
            <person name="Yu L."/>
            <person name="Huang J."/>
            <person name="Yang P."/>
            <person name="Peng Q."/>
            <person name="Zhang J."/>
            <person name="Jiang W."/>
            <person name="Zhang Z."/>
            <person name="Lin K."/>
            <person name="Ro D.K."/>
            <person name="Chen X."/>
            <person name="Xiong X."/>
            <person name="Shang Y."/>
            <person name="Huang S."/>
            <person name="Zeng J."/>
        </authorList>
    </citation>
    <scope>NUCLEOTIDE SEQUENCE [LARGE SCALE GENOMIC DNA]</scope>
    <source>
        <strain evidence="11">cv. BLH2017</strain>
        <tissue evidence="10">Root</tissue>
    </source>
</reference>
<dbReference type="InterPro" id="IPR032861">
    <property type="entry name" value="TAXi_N"/>
</dbReference>
<dbReference type="InterPro" id="IPR001969">
    <property type="entry name" value="Aspartic_peptidase_AS"/>
</dbReference>
<dbReference type="AlphaFoldDB" id="A0A200Q3J9"/>
<keyword evidence="3 7" id="KW-0064">Aspartyl protease</keyword>
<dbReference type="PROSITE" id="PS00141">
    <property type="entry name" value="ASP_PROTEASE"/>
    <property type="match status" value="1"/>
</dbReference>